<sequence length="1095" mass="117907">MAAAGGTAATAYAANAAAGQNRPPQGGGGYPGQQSYQPYPGSGPAQGQHQGQYPPPQGQQQGQYPPPQQQQYGGPPQGGFPPPQQQQYGGAPPPGPAGPQEVAAYQAALDRAVQEKQLQSLVKPGMTTAIAQQAPGRVNELCQKWRLPQEVGRDLARLGLYDIIIYVDDSGSMAFEENGERIDDLKLVLQRVCYAATLFDQDGISVRFMNTQLPHGVGDHITSEDQINRMMSNVKFSGLTPMGRELRRKVIDDIVLKQARSGGLKKPVLVITVTDGQPAGDEPSNTAVIDAVRYAVSEVQRATGSPHGIAFQFAQVGNDVKAREFLGKLDTDPAIGNMIDCTSNFEQEQQEMMQQQPPVELTPDLWVVKLLMGAIDPSYDSKDEVRSYRPGGGAPPHPPAGQYGAPGGYGQAPPPGQYGGQPGYGQHQPPQGQYGGYGQQPPQQPQYGGQQGGYGQQPPQQPQYGGQQGGYGQQQPPQGQYGAPPPGASLCFCPVGNVSDDRERQAQESDIVSHSEDENQGPRIRNKIGGQHAASGRVWLRPCRASGKAQRGGTETPGWRDEQGTGLHLFPPQRPAPYQRTPFLDSRPDARIVPATLFSTRRPEISPLLCHSASARAPISVLLWLQGTLAPTAVDAHGQLAAPHFSKESRIVPGHSPDMAQRTPRPFSYEQPTEQPTQQPSSVQASPPHQPSPSALEQAARLRAAAVTNQQPAATPQQQPAKATAPTPHEDFSQVETPIDDNTQDFDDAPPHVQQAILEARQSSGTPVTQVGTPQPQQVYSQVQSPQQLHGYQEQLVQQNHGHREQQPQQGYGYQSPPQHQAYAYHGHPAVQHPAYHATPQPSYSSTAPPLPQPPLPPLPPKPSPPNSETAKPVPMKSADDLKAYSTPGVRPDQSPYQNNSKLQPYSPFPASTHSKSSTPFSPDALNHSNFDLSSHLPGQQPHPNMASTSSRTSSWTNTLCSCGPDVSLCLTGVFCPCIVYGRTNYRLAQRSRKADPTDMLGHSDCSGHCMLFSFACGFQGILTAIMNARVRHAYAVEGEGTAGEFCKACCCCCCALVQSEREVKGREKDRARFAGPSVGNAYKPRDAMAYTPVR</sequence>
<feature type="compositionally biased region" description="Low complexity" evidence="1">
    <location>
        <begin position="32"/>
        <end position="74"/>
    </location>
</feature>
<evidence type="ECO:0000313" key="4">
    <source>
        <dbReference type="Proteomes" id="UP000327013"/>
    </source>
</evidence>
<dbReference type="InterPro" id="IPR006461">
    <property type="entry name" value="PLAC_motif_containing"/>
</dbReference>
<dbReference type="Proteomes" id="UP000327013">
    <property type="component" value="Unassembled WGS sequence"/>
</dbReference>
<feature type="compositionally biased region" description="Low complexity" evidence="1">
    <location>
        <begin position="456"/>
        <end position="465"/>
    </location>
</feature>
<dbReference type="EMBL" id="VIBQ01000012">
    <property type="protein sequence ID" value="KAB8343184.1"/>
    <property type="molecule type" value="Genomic_DNA"/>
</dbReference>
<feature type="region of interest" description="Disordered" evidence="1">
    <location>
        <begin position="17"/>
        <end position="100"/>
    </location>
</feature>
<dbReference type="InterPro" id="IPR036465">
    <property type="entry name" value="vWFA_dom_sf"/>
</dbReference>
<feature type="compositionally biased region" description="Polar residues" evidence="1">
    <location>
        <begin position="895"/>
        <end position="933"/>
    </location>
</feature>
<feature type="region of interest" description="Disordered" evidence="1">
    <location>
        <begin position="833"/>
        <end position="951"/>
    </location>
</feature>
<dbReference type="NCBIfam" id="TIGR01571">
    <property type="entry name" value="A_thal_Cys_rich"/>
    <property type="match status" value="1"/>
</dbReference>
<feature type="compositionally biased region" description="Pro residues" evidence="1">
    <location>
        <begin position="849"/>
        <end position="866"/>
    </location>
</feature>
<dbReference type="PROSITE" id="PS50234">
    <property type="entry name" value="VWFA"/>
    <property type="match status" value="1"/>
</dbReference>
<feature type="compositionally biased region" description="Low complexity" evidence="1">
    <location>
        <begin position="670"/>
        <end position="727"/>
    </location>
</feature>
<dbReference type="SUPFAM" id="SSF53300">
    <property type="entry name" value="vWA-like"/>
    <property type="match status" value="1"/>
</dbReference>
<name>A0A5N6KT82_9ROSI</name>
<feature type="compositionally biased region" description="Acidic residues" evidence="1">
    <location>
        <begin position="738"/>
        <end position="748"/>
    </location>
</feature>
<evidence type="ECO:0000259" key="2">
    <source>
        <dbReference type="PROSITE" id="PS50234"/>
    </source>
</evidence>
<feature type="region of interest" description="Disordered" evidence="1">
    <location>
        <begin position="380"/>
        <end position="533"/>
    </location>
</feature>
<feature type="compositionally biased region" description="Low complexity" evidence="1">
    <location>
        <begin position="439"/>
        <end position="448"/>
    </location>
</feature>
<dbReference type="PANTHER" id="PTHR34706">
    <property type="entry name" value="SLR1338 PROTEIN"/>
    <property type="match status" value="1"/>
</dbReference>
<accession>A0A5N6KT82</accession>
<feature type="region of interest" description="Disordered" evidence="1">
    <location>
        <begin position="648"/>
        <end position="749"/>
    </location>
</feature>
<gene>
    <name evidence="3" type="ORF">FH972_022774</name>
</gene>
<organism evidence="3 4">
    <name type="scientific">Carpinus fangiana</name>
    <dbReference type="NCBI Taxonomy" id="176857"/>
    <lineage>
        <taxon>Eukaryota</taxon>
        <taxon>Viridiplantae</taxon>
        <taxon>Streptophyta</taxon>
        <taxon>Embryophyta</taxon>
        <taxon>Tracheophyta</taxon>
        <taxon>Spermatophyta</taxon>
        <taxon>Magnoliopsida</taxon>
        <taxon>eudicotyledons</taxon>
        <taxon>Gunneridae</taxon>
        <taxon>Pentapetalae</taxon>
        <taxon>rosids</taxon>
        <taxon>fabids</taxon>
        <taxon>Fagales</taxon>
        <taxon>Betulaceae</taxon>
        <taxon>Carpinus</taxon>
    </lineage>
</organism>
<comment type="caution">
    <text evidence="3">The sequence shown here is derived from an EMBL/GenBank/DDBJ whole genome shotgun (WGS) entry which is preliminary data.</text>
</comment>
<feature type="region of interest" description="Disordered" evidence="1">
    <location>
        <begin position="763"/>
        <end position="821"/>
    </location>
</feature>
<feature type="domain" description="VWFA" evidence="2">
    <location>
        <begin position="162"/>
        <end position="365"/>
    </location>
</feature>
<feature type="compositionally biased region" description="Low complexity" evidence="1">
    <location>
        <begin position="807"/>
        <end position="821"/>
    </location>
</feature>
<keyword evidence="4" id="KW-1185">Reference proteome</keyword>
<feature type="compositionally biased region" description="Low complexity" evidence="1">
    <location>
        <begin position="473"/>
        <end position="482"/>
    </location>
</feature>
<evidence type="ECO:0000313" key="3">
    <source>
        <dbReference type="EMBL" id="KAB8343184.1"/>
    </source>
</evidence>
<feature type="compositionally biased region" description="Low complexity" evidence="1">
    <location>
        <begin position="765"/>
        <end position="788"/>
    </location>
</feature>
<proteinExistence type="predicted"/>
<feature type="region of interest" description="Disordered" evidence="1">
    <location>
        <begin position="546"/>
        <end position="575"/>
    </location>
</feature>
<dbReference type="Pfam" id="PF04749">
    <property type="entry name" value="PLAC8"/>
    <property type="match status" value="1"/>
</dbReference>
<dbReference type="AlphaFoldDB" id="A0A5N6KT82"/>
<feature type="compositionally biased region" description="Basic and acidic residues" evidence="1">
    <location>
        <begin position="499"/>
        <end position="517"/>
    </location>
</feature>
<evidence type="ECO:0000256" key="1">
    <source>
        <dbReference type="SAM" id="MobiDB-lite"/>
    </source>
</evidence>
<dbReference type="InterPro" id="IPR002035">
    <property type="entry name" value="VWF_A"/>
</dbReference>
<dbReference type="PANTHER" id="PTHR34706:SF2">
    <property type="entry name" value="RFEF"/>
    <property type="match status" value="1"/>
</dbReference>
<dbReference type="OrthoDB" id="1938624at2759"/>
<reference evidence="3 4" key="1">
    <citation type="submission" date="2019-06" db="EMBL/GenBank/DDBJ databases">
        <title>A chromosomal-level reference genome of Carpinus fangiana (Coryloideae, Betulaceae).</title>
        <authorList>
            <person name="Yang X."/>
            <person name="Wang Z."/>
            <person name="Zhang L."/>
            <person name="Hao G."/>
            <person name="Liu J."/>
            <person name="Yang Y."/>
        </authorList>
    </citation>
    <scope>NUCLEOTIDE SEQUENCE [LARGE SCALE GENOMIC DNA]</scope>
    <source>
        <strain evidence="3">Cfa_2016G</strain>
        <tissue evidence="3">Leaf</tissue>
    </source>
</reference>
<dbReference type="Gene3D" id="3.40.50.410">
    <property type="entry name" value="von Willebrand factor, type A domain"/>
    <property type="match status" value="1"/>
</dbReference>
<protein>
    <recommendedName>
        <fullName evidence="2">VWFA domain-containing protein</fullName>
    </recommendedName>
</protein>